<accession>A0A090MMD5</accession>
<name>A0A090MMD5_AFIFE</name>
<dbReference type="STRING" id="1035.BN961_01972"/>
<dbReference type="OrthoDB" id="5422806at2"/>
<dbReference type="Gene3D" id="1.20.5.300">
    <property type="match status" value="1"/>
</dbReference>
<protein>
    <recommendedName>
        <fullName evidence="1">Protein SlyX homolog</fullName>
    </recommendedName>
</protein>
<dbReference type="PANTHER" id="PTHR36508">
    <property type="entry name" value="PROTEIN SLYX"/>
    <property type="match status" value="1"/>
</dbReference>
<gene>
    <name evidence="1" type="primary">slyX</name>
    <name evidence="3" type="ORF">BN961_01972</name>
</gene>
<dbReference type="InterPro" id="IPR007236">
    <property type="entry name" value="SlyX"/>
</dbReference>
<comment type="similarity">
    <text evidence="1">Belongs to the SlyX family.</text>
</comment>
<dbReference type="PANTHER" id="PTHR36508:SF1">
    <property type="entry name" value="PROTEIN SLYX"/>
    <property type="match status" value="1"/>
</dbReference>
<dbReference type="HAMAP" id="MF_00715">
    <property type="entry name" value="SlyX"/>
    <property type="match status" value="1"/>
</dbReference>
<feature type="region of interest" description="Disordered" evidence="2">
    <location>
        <begin position="53"/>
        <end position="73"/>
    </location>
</feature>
<dbReference type="Proteomes" id="UP000035762">
    <property type="component" value="Unassembled WGS sequence"/>
</dbReference>
<reference evidence="3 4" key="1">
    <citation type="journal article" date="2014" name="Genome Announc.">
        <title>Genome Sequence of Afipia felis Strain 76713, Isolated in Hospital Water Using an Amoeba Co-Culture Procedure.</title>
        <authorList>
            <person name="Benamar S."/>
            <person name="La Scola B."/>
            <person name="Croce O."/>
        </authorList>
    </citation>
    <scope>NUCLEOTIDE SEQUENCE [LARGE SCALE GENOMIC DNA]</scope>
    <source>
        <strain evidence="3 4">76713</strain>
    </source>
</reference>
<evidence type="ECO:0000313" key="3">
    <source>
        <dbReference type="EMBL" id="CEG08556.1"/>
    </source>
</evidence>
<keyword evidence="4" id="KW-1185">Reference proteome</keyword>
<dbReference type="AlphaFoldDB" id="A0A090MMD5"/>
<proteinExistence type="inferred from homology"/>
<organism evidence="3 4">
    <name type="scientific">Afipia felis</name>
    <name type="common">Cat scratch disease bacillus</name>
    <dbReference type="NCBI Taxonomy" id="1035"/>
    <lineage>
        <taxon>Bacteria</taxon>
        <taxon>Pseudomonadati</taxon>
        <taxon>Pseudomonadota</taxon>
        <taxon>Alphaproteobacteria</taxon>
        <taxon>Hyphomicrobiales</taxon>
        <taxon>Nitrobacteraceae</taxon>
        <taxon>Afipia</taxon>
    </lineage>
</organism>
<evidence type="ECO:0000256" key="2">
    <source>
        <dbReference type="SAM" id="MobiDB-lite"/>
    </source>
</evidence>
<comment type="caution">
    <text evidence="3">The sequence shown here is derived from an EMBL/GenBank/DDBJ whole genome shotgun (WGS) entry which is preliminary data.</text>
</comment>
<sequence>MSNAAELASRIEALEIQVAHQDATVEALNQVITSQWKQIDILTRQMARLTDRIAAAEQSIPSTPGNEPPPPHY</sequence>
<dbReference type="RefSeq" id="WP_048756451.1">
    <property type="nucleotide sequence ID" value="NZ_CCAZ020000001.1"/>
</dbReference>
<evidence type="ECO:0000256" key="1">
    <source>
        <dbReference type="HAMAP-Rule" id="MF_00715"/>
    </source>
</evidence>
<dbReference type="EMBL" id="CCAZ020000001">
    <property type="protein sequence ID" value="CEG08556.1"/>
    <property type="molecule type" value="Genomic_DNA"/>
</dbReference>
<evidence type="ECO:0000313" key="4">
    <source>
        <dbReference type="Proteomes" id="UP000035762"/>
    </source>
</evidence>
<dbReference type="Pfam" id="PF04102">
    <property type="entry name" value="SlyX"/>
    <property type="match status" value="1"/>
</dbReference>